<keyword evidence="1" id="KW-0812">Transmembrane</keyword>
<feature type="transmembrane region" description="Helical" evidence="1">
    <location>
        <begin position="118"/>
        <end position="135"/>
    </location>
</feature>
<comment type="caution">
    <text evidence="2">The sequence shown here is derived from an EMBL/GenBank/DDBJ whole genome shotgun (WGS) entry which is preliminary data.</text>
</comment>
<reference evidence="2" key="1">
    <citation type="journal article" date="2014" name="Int. J. Syst. Evol. Microbiol.">
        <title>Complete genome sequence of Corynebacterium casei LMG S-19264T (=DSM 44701T), isolated from a smear-ripened cheese.</title>
        <authorList>
            <consortium name="US DOE Joint Genome Institute (JGI-PGF)"/>
            <person name="Walter F."/>
            <person name="Albersmeier A."/>
            <person name="Kalinowski J."/>
            <person name="Ruckert C."/>
        </authorList>
    </citation>
    <scope>NUCLEOTIDE SEQUENCE</scope>
    <source>
        <strain evidence="2">CCM 7905</strain>
    </source>
</reference>
<organism evidence="2 3">
    <name type="scientific">Rhodococcoides trifolii</name>
    <dbReference type="NCBI Taxonomy" id="908250"/>
    <lineage>
        <taxon>Bacteria</taxon>
        <taxon>Bacillati</taxon>
        <taxon>Actinomycetota</taxon>
        <taxon>Actinomycetes</taxon>
        <taxon>Mycobacteriales</taxon>
        <taxon>Nocardiaceae</taxon>
        <taxon>Rhodococcoides</taxon>
    </lineage>
</organism>
<proteinExistence type="predicted"/>
<feature type="transmembrane region" description="Helical" evidence="1">
    <location>
        <begin position="221"/>
        <end position="242"/>
    </location>
</feature>
<dbReference type="PANTHER" id="PTHR39419:SF1">
    <property type="entry name" value="SLL0814 PROTEIN"/>
    <property type="match status" value="1"/>
</dbReference>
<protein>
    <submittedName>
        <fullName evidence="2">Membrane protein</fullName>
    </submittedName>
</protein>
<dbReference type="InterPro" id="IPR007354">
    <property type="entry name" value="CruF-like"/>
</dbReference>
<dbReference type="EMBL" id="BMCU01000002">
    <property type="protein sequence ID" value="GGG05383.1"/>
    <property type="molecule type" value="Genomic_DNA"/>
</dbReference>
<accession>A0A917CZ13</accession>
<dbReference type="AlphaFoldDB" id="A0A917CZ13"/>
<feature type="transmembrane region" description="Helical" evidence="1">
    <location>
        <begin position="48"/>
        <end position="67"/>
    </location>
</feature>
<dbReference type="Pfam" id="PF04240">
    <property type="entry name" value="Caroten_synth"/>
    <property type="match status" value="1"/>
</dbReference>
<feature type="transmembrane region" description="Helical" evidence="1">
    <location>
        <begin position="24"/>
        <end position="41"/>
    </location>
</feature>
<feature type="transmembrane region" description="Helical" evidence="1">
    <location>
        <begin position="87"/>
        <end position="106"/>
    </location>
</feature>
<feature type="transmembrane region" description="Helical" evidence="1">
    <location>
        <begin position="194"/>
        <end position="215"/>
    </location>
</feature>
<keyword evidence="3" id="KW-1185">Reference proteome</keyword>
<name>A0A917CZ13_9NOCA</name>
<feature type="transmembrane region" description="Helical" evidence="1">
    <location>
        <begin position="165"/>
        <end position="182"/>
    </location>
</feature>
<evidence type="ECO:0000256" key="1">
    <source>
        <dbReference type="SAM" id="Phobius"/>
    </source>
</evidence>
<keyword evidence="1" id="KW-0472">Membrane</keyword>
<gene>
    <name evidence="2" type="ORF">GCM10007304_19370</name>
</gene>
<sequence length="262" mass="27485">MFAVGAVLAQISYPLVSGSARDAVTFAVVALLAAACLAHAVQTRGPAWALALLVVTAGVGLVAEIIGSKTGYPFGDYAYAQGRIGPSVQGVPLVVPFAWTVGLYPAWCVATQLTVKPLPRVALVAAGLVGWDFYLDPQMVLDGQWTWFSDAAQLPGLPDIPYTNFLGWVLVALIMAVGMEALGRVPARTTAYPAVPVALFLWTWLGSALAHAVFLPGLGWSALYGLVAMGVVGVPLLVSLRYRVCHDLHSRGDRAGSSPSSL</sequence>
<keyword evidence="1" id="KW-1133">Transmembrane helix</keyword>
<evidence type="ECO:0000313" key="3">
    <source>
        <dbReference type="Proteomes" id="UP000654257"/>
    </source>
</evidence>
<dbReference type="RefSeq" id="WP_308933169.1">
    <property type="nucleotide sequence ID" value="NZ_BMCU01000002.1"/>
</dbReference>
<evidence type="ECO:0000313" key="2">
    <source>
        <dbReference type="EMBL" id="GGG05383.1"/>
    </source>
</evidence>
<dbReference type="Proteomes" id="UP000654257">
    <property type="component" value="Unassembled WGS sequence"/>
</dbReference>
<dbReference type="PANTHER" id="PTHR39419">
    <property type="entry name" value="SLL0814 PROTEIN"/>
    <property type="match status" value="1"/>
</dbReference>
<reference evidence="2" key="2">
    <citation type="submission" date="2020-09" db="EMBL/GenBank/DDBJ databases">
        <authorList>
            <person name="Sun Q."/>
            <person name="Sedlacek I."/>
        </authorList>
    </citation>
    <scope>NUCLEOTIDE SEQUENCE</scope>
    <source>
        <strain evidence="2">CCM 7905</strain>
    </source>
</reference>